<evidence type="ECO:0000256" key="8">
    <source>
        <dbReference type="ARBA" id="ARBA00023242"/>
    </source>
</evidence>
<gene>
    <name evidence="14" type="ORF">R3P38DRAFT_2904013</name>
</gene>
<dbReference type="NCBIfam" id="TIGR00675">
    <property type="entry name" value="dcm"/>
    <property type="match status" value="1"/>
</dbReference>
<dbReference type="Pfam" id="PF01426">
    <property type="entry name" value="BAH"/>
    <property type="match status" value="1"/>
</dbReference>
<evidence type="ECO:0000256" key="9">
    <source>
        <dbReference type="PIRSR" id="PIRSR037404-1"/>
    </source>
</evidence>
<proteinExistence type="inferred from homology"/>
<keyword evidence="8" id="KW-0539">Nucleus</keyword>
<dbReference type="Gene3D" id="3.90.120.10">
    <property type="entry name" value="DNA Methylase, subunit A, domain 2"/>
    <property type="match status" value="1"/>
</dbReference>
<protein>
    <recommendedName>
        <fullName evidence="2">DNA (cytosine-5-)-methyltransferase</fullName>
        <ecNumber evidence="2">2.1.1.37</ecNumber>
    </recommendedName>
</protein>
<dbReference type="Proteomes" id="UP001362999">
    <property type="component" value="Unassembled WGS sequence"/>
</dbReference>
<dbReference type="Pfam" id="PF12047">
    <property type="entry name" value="DNMT1-RFD"/>
    <property type="match status" value="1"/>
</dbReference>
<dbReference type="SUPFAM" id="SSF53335">
    <property type="entry name" value="S-adenosyl-L-methionine-dependent methyltransferases"/>
    <property type="match status" value="1"/>
</dbReference>
<comment type="caution">
    <text evidence="14">The sequence shown here is derived from an EMBL/GenBank/DDBJ whole genome shotgun (WGS) entry which is preliminary data.</text>
</comment>
<evidence type="ECO:0000256" key="12">
    <source>
        <dbReference type="SAM" id="MobiDB-lite"/>
    </source>
</evidence>
<dbReference type="EC" id="2.1.1.37" evidence="2"/>
<dbReference type="GO" id="GO:0006346">
    <property type="term" value="P:DNA methylation-dependent constitutive heterochromatin formation"/>
    <property type="evidence" value="ECO:0007669"/>
    <property type="project" value="InterPro"/>
</dbReference>
<feature type="compositionally biased region" description="Acidic residues" evidence="12">
    <location>
        <begin position="174"/>
        <end position="185"/>
    </location>
</feature>
<evidence type="ECO:0000313" key="15">
    <source>
        <dbReference type="Proteomes" id="UP001362999"/>
    </source>
</evidence>
<sequence length="1219" mass="135603">MASQNFYILVPESPFRRKRKLSRSPSPAASSTRVSTPNSSPTKKQRFLGGRDVESAASKFSNLALSNSPTRQGSDFDSASFVPSDEDALDEDIIVISDSDDDSDVFQLDAKAAYVDEESLECIFHESSGRGIPIRRLRQFTIFSYDNFRLIPADALLHDDLSNGIYGASGIVDPVEDDDSDDDSSSESSLGIPASGVLVESLRIKRFTAHDFDALGNMFDEHIYIETDHAWYILDEPSDRYEHFWRPLWTFHRFAHLVLTSALREPQTTKAEFVDSLESADESEVLTKSAFESDKVVAYITSVVQEAIATGVPIGGIPLTEIFVPSLEPTTVSNVTNILNVTKSTKKQADAVPLVTPVIKRVLEKHLTSPTSVVGAELEEASPAIAKELHDVIEHHDDPQSMRWVPDTGEAPYTAVEMDGVVYKVGDIVAVNPGTDANEPRDKSEKSAAAHCINKFANCVWFCQITRFFESGRQKMFHCQWLTHGSRTILQETAHSNELFLLAECSKHTPVASIIQKCRVRFPSVKDVEEIDHSDPDSRNYFCRFLYDENQHSFTDLPSLGDGCPNCDRLDDIKEQNDVRFVEDGLALHGHLYHEDDYVYVKPNSTENGRVLFIARILTINFGTTAILTERGAEIKPLQLRVRYYDRDPDHPRKISSSGRTNCVDAQDLDGICFVYPFDPHTEQDKIDTWVDSHPDHFHIDKASAFKHCTSCLETHVNEMREAQTLSVRLGKIPVLEVFSGAGGLSQGLGQSGFFQTGWAVEKFVAAAKTFALNHPETHVLPTDISQLLRYSVELLAEKKPSPLMSSDSPPVEIPDENIPKPGQVGLVCGGPPCQSFSGANSNKREDDPRSSLPFTMLSVAEVYEPNLFLLENVTGLLQHSVTSKAGDGQLVKKAMLKLIIRGLLALNYQVHFKVLQAAQYGSPQNRERVIFLGAKIGCKLPDFPIPTHAFSRPSKKYKLFMDNDSVPLAKRGRGPEDDHSFAPHAQVTIDDATSDLPAFDWVNPHVIMKQTADDIEKVNTRNAQGIQQFTPRPAPVGFADPIAYASPPTTPYQRLMRRDNKDKVEYHFTDQASPFPAEASATVPLKPFANHLSLPTEFFDHSNLKRRVPACFGRLNGAGYFQTAVTSVQPRSRGSYVLHPHQYRPISVAEAKRAQGFPDSYILWSDAKTDTGKIKNYYRHIGNAVPVPLAAALGRSLEAAFVETARRISTPREESREL</sequence>
<organism evidence="14 15">
    <name type="scientific">Favolaschia claudopus</name>
    <dbReference type="NCBI Taxonomy" id="2862362"/>
    <lineage>
        <taxon>Eukaryota</taxon>
        <taxon>Fungi</taxon>
        <taxon>Dikarya</taxon>
        <taxon>Basidiomycota</taxon>
        <taxon>Agaricomycotina</taxon>
        <taxon>Agaricomycetes</taxon>
        <taxon>Agaricomycetidae</taxon>
        <taxon>Agaricales</taxon>
        <taxon>Marasmiineae</taxon>
        <taxon>Mycenaceae</taxon>
        <taxon>Favolaschia</taxon>
    </lineage>
</organism>
<feature type="region of interest" description="Disordered" evidence="12">
    <location>
        <begin position="16"/>
        <end position="51"/>
    </location>
</feature>
<dbReference type="PRINTS" id="PR00105">
    <property type="entry name" value="C5METTRFRASE"/>
</dbReference>
<comment type="subcellular location">
    <subcellularLocation>
        <location evidence="1">Nucleus</location>
    </subcellularLocation>
</comment>
<dbReference type="Gene3D" id="3.40.50.150">
    <property type="entry name" value="Vaccinia Virus protein VP39"/>
    <property type="match status" value="1"/>
</dbReference>
<keyword evidence="6" id="KW-0677">Repeat</keyword>
<dbReference type="InterPro" id="IPR022702">
    <property type="entry name" value="Cytosine_MeTrfase1_RFD"/>
</dbReference>
<feature type="domain" description="BAH" evidence="13">
    <location>
        <begin position="421"/>
        <end position="558"/>
    </location>
</feature>
<dbReference type="PROSITE" id="PS51038">
    <property type="entry name" value="BAH"/>
    <property type="match status" value="1"/>
</dbReference>
<dbReference type="GO" id="GO:0003886">
    <property type="term" value="F:DNA (cytosine-5-)-methyltransferase activity"/>
    <property type="evidence" value="ECO:0007669"/>
    <property type="project" value="UniProtKB-EC"/>
</dbReference>
<evidence type="ECO:0000313" key="14">
    <source>
        <dbReference type="EMBL" id="KAK7038026.1"/>
    </source>
</evidence>
<feature type="compositionally biased region" description="Low complexity" evidence="12">
    <location>
        <begin position="23"/>
        <end position="36"/>
    </location>
</feature>
<feature type="region of interest" description="Disordered" evidence="12">
    <location>
        <begin position="172"/>
        <end position="191"/>
    </location>
</feature>
<evidence type="ECO:0000256" key="3">
    <source>
        <dbReference type="ARBA" id="ARBA00022603"/>
    </source>
</evidence>
<keyword evidence="3 10" id="KW-0489">Methyltransferase</keyword>
<dbReference type="InterPro" id="IPR043151">
    <property type="entry name" value="BAH_sf"/>
</dbReference>
<dbReference type="InterPro" id="IPR001525">
    <property type="entry name" value="C5_MeTfrase"/>
</dbReference>
<dbReference type="InterPro" id="IPR031303">
    <property type="entry name" value="C5_meth_CS"/>
</dbReference>
<keyword evidence="7" id="KW-0238">DNA-binding</keyword>
<name>A0AAW0CG66_9AGAR</name>
<keyword evidence="5 10" id="KW-0949">S-adenosyl-L-methionine</keyword>
<dbReference type="InterPro" id="IPR050390">
    <property type="entry name" value="C5-Methyltransferase"/>
</dbReference>
<keyword evidence="15" id="KW-1185">Reference proteome</keyword>
<accession>A0AAW0CG66</accession>
<dbReference type="InterPro" id="IPR029063">
    <property type="entry name" value="SAM-dependent_MTases_sf"/>
</dbReference>
<dbReference type="GO" id="GO:0044027">
    <property type="term" value="P:negative regulation of gene expression via chromosomal CpG island methylation"/>
    <property type="evidence" value="ECO:0007669"/>
    <property type="project" value="TreeGrafter"/>
</dbReference>
<keyword evidence="4 10" id="KW-0808">Transferase</keyword>
<evidence type="ECO:0000256" key="2">
    <source>
        <dbReference type="ARBA" id="ARBA00011975"/>
    </source>
</evidence>
<dbReference type="PIRSF" id="PIRSF037404">
    <property type="entry name" value="DNMT1"/>
    <property type="match status" value="1"/>
</dbReference>
<evidence type="ECO:0000256" key="4">
    <source>
        <dbReference type="ARBA" id="ARBA00022679"/>
    </source>
</evidence>
<dbReference type="GO" id="GO:0003682">
    <property type="term" value="F:chromatin binding"/>
    <property type="evidence" value="ECO:0007669"/>
    <property type="project" value="InterPro"/>
</dbReference>
<evidence type="ECO:0000256" key="10">
    <source>
        <dbReference type="PROSITE-ProRule" id="PRU01016"/>
    </source>
</evidence>
<dbReference type="SMART" id="SM00439">
    <property type="entry name" value="BAH"/>
    <property type="match status" value="1"/>
</dbReference>
<evidence type="ECO:0000259" key="13">
    <source>
        <dbReference type="PROSITE" id="PS51038"/>
    </source>
</evidence>
<dbReference type="GO" id="GO:0032259">
    <property type="term" value="P:methylation"/>
    <property type="evidence" value="ECO:0007669"/>
    <property type="project" value="UniProtKB-KW"/>
</dbReference>
<comment type="similarity">
    <text evidence="10 11">Belongs to the class I-like SAM-binding methyltransferase superfamily. C5-methyltransferase family.</text>
</comment>
<dbReference type="InterPro" id="IPR001025">
    <property type="entry name" value="BAH_dom"/>
</dbReference>
<dbReference type="PROSITE" id="PS51679">
    <property type="entry name" value="SAM_MT_C5"/>
    <property type="match status" value="1"/>
</dbReference>
<dbReference type="PANTHER" id="PTHR10629">
    <property type="entry name" value="CYTOSINE-SPECIFIC METHYLTRANSFERASE"/>
    <property type="match status" value="1"/>
</dbReference>
<dbReference type="GO" id="GO:0003677">
    <property type="term" value="F:DNA binding"/>
    <property type="evidence" value="ECO:0007669"/>
    <property type="project" value="UniProtKB-KW"/>
</dbReference>
<evidence type="ECO:0000256" key="1">
    <source>
        <dbReference type="ARBA" id="ARBA00004123"/>
    </source>
</evidence>
<evidence type="ECO:0000256" key="6">
    <source>
        <dbReference type="ARBA" id="ARBA00022737"/>
    </source>
</evidence>
<evidence type="ECO:0000256" key="7">
    <source>
        <dbReference type="ARBA" id="ARBA00023125"/>
    </source>
</evidence>
<dbReference type="PROSITE" id="PS00095">
    <property type="entry name" value="C5_MTASE_2"/>
    <property type="match status" value="1"/>
</dbReference>
<dbReference type="AlphaFoldDB" id="A0AAW0CG66"/>
<reference evidence="14 15" key="1">
    <citation type="journal article" date="2024" name="J Genomics">
        <title>Draft genome sequencing and assembly of Favolaschia claudopus CIRM-BRFM 2984 isolated from oak limbs.</title>
        <authorList>
            <person name="Navarro D."/>
            <person name="Drula E."/>
            <person name="Chaduli D."/>
            <person name="Cazenave R."/>
            <person name="Ahrendt S."/>
            <person name="Wang J."/>
            <person name="Lipzen A."/>
            <person name="Daum C."/>
            <person name="Barry K."/>
            <person name="Grigoriev I.V."/>
            <person name="Favel A."/>
            <person name="Rosso M.N."/>
            <person name="Martin F."/>
        </authorList>
    </citation>
    <scope>NUCLEOTIDE SEQUENCE [LARGE SCALE GENOMIC DNA]</scope>
    <source>
        <strain evidence="14 15">CIRM-BRFM 2984</strain>
    </source>
</reference>
<dbReference type="PANTHER" id="PTHR10629:SF52">
    <property type="entry name" value="DNA (CYTOSINE-5)-METHYLTRANSFERASE 1"/>
    <property type="match status" value="1"/>
</dbReference>
<evidence type="ECO:0000256" key="5">
    <source>
        <dbReference type="ARBA" id="ARBA00022691"/>
    </source>
</evidence>
<evidence type="ECO:0000256" key="11">
    <source>
        <dbReference type="RuleBase" id="RU000416"/>
    </source>
</evidence>
<feature type="active site" evidence="9 10">
    <location>
        <position position="834"/>
    </location>
</feature>
<dbReference type="Gene3D" id="2.30.30.490">
    <property type="match status" value="2"/>
</dbReference>
<dbReference type="EMBL" id="JAWWNJ010000017">
    <property type="protein sequence ID" value="KAK7038026.1"/>
    <property type="molecule type" value="Genomic_DNA"/>
</dbReference>
<dbReference type="GO" id="GO:0005634">
    <property type="term" value="C:nucleus"/>
    <property type="evidence" value="ECO:0007669"/>
    <property type="project" value="UniProtKB-SubCell"/>
</dbReference>
<dbReference type="Pfam" id="PF00145">
    <property type="entry name" value="DNA_methylase"/>
    <property type="match status" value="1"/>
</dbReference>